<comment type="caution">
    <text evidence="2">The sequence shown here is derived from an EMBL/GenBank/DDBJ whole genome shotgun (WGS) entry which is preliminary data.</text>
</comment>
<evidence type="ECO:0000313" key="3">
    <source>
        <dbReference type="Proteomes" id="UP000682308"/>
    </source>
</evidence>
<dbReference type="PANTHER" id="PTHR11106">
    <property type="entry name" value="GANGLIOSIDE INDUCED DIFFERENTIATION ASSOCIATED PROTEIN 2-RELATED"/>
    <property type="match status" value="1"/>
</dbReference>
<dbReference type="EMBL" id="JAGTPG010000002">
    <property type="protein sequence ID" value="MBR8640795.1"/>
    <property type="molecule type" value="Genomic_DNA"/>
</dbReference>
<proteinExistence type="predicted"/>
<feature type="domain" description="Macro" evidence="1">
    <location>
        <begin position="140"/>
        <end position="332"/>
    </location>
</feature>
<dbReference type="PANTHER" id="PTHR11106:SF27">
    <property type="entry name" value="MACRO DOMAIN-CONTAINING PROTEIN"/>
    <property type="match status" value="1"/>
</dbReference>
<evidence type="ECO:0000259" key="1">
    <source>
        <dbReference type="PROSITE" id="PS51154"/>
    </source>
</evidence>
<sequence>MMPIRAESDAVAGTKTQFSALPLAAYRSAVALDEPFRPTVAPAPAARLDAHVRSALRLLGADPSVSRLGLRPDSLNRLADADTRAGVDAATARQVLRALLTVRDPGPLPEGADRELDALLGAERQLRPTVSALELPTIHEEFPGTTFRAAAEAVLWRGDITTLAADAVVNAANSQLLGCFRPRHPCIDNALHNAAGPRLRDDCHTIVTAQGTPEPTGTAKITRGYHLPARYVLHTVGPILQGRPHRQDAQALASSYQACLDLAAEVKTIRTLGFCAVSTGVFGYPKEEAAPIALHTVADWIAAHPGRFDRVIFTVFEDDDERAYHNVLGTGAHP</sequence>
<keyword evidence="3" id="KW-1185">Reference proteome</keyword>
<dbReference type="Pfam" id="PF01661">
    <property type="entry name" value="Macro"/>
    <property type="match status" value="1"/>
</dbReference>
<gene>
    <name evidence="2" type="ORF">KEF29_19425</name>
</gene>
<dbReference type="AlphaFoldDB" id="A0A941FFQ4"/>
<dbReference type="NCBIfam" id="NF003163">
    <property type="entry name" value="PRK04143.1"/>
    <property type="match status" value="1"/>
</dbReference>
<dbReference type="PROSITE" id="PS51154">
    <property type="entry name" value="MACRO"/>
    <property type="match status" value="1"/>
</dbReference>
<dbReference type="CDD" id="cd02908">
    <property type="entry name" value="Macro_OAADPr_deacetylase"/>
    <property type="match status" value="1"/>
</dbReference>
<dbReference type="SUPFAM" id="SSF52949">
    <property type="entry name" value="Macro domain-like"/>
    <property type="match status" value="1"/>
</dbReference>
<keyword evidence="2" id="KW-0378">Hydrolase</keyword>
<accession>A0A941FFQ4</accession>
<evidence type="ECO:0000313" key="2">
    <source>
        <dbReference type="EMBL" id="MBR8640795.1"/>
    </source>
</evidence>
<protein>
    <submittedName>
        <fullName evidence="2">Protein-ADP-ribose hydrolase</fullName>
    </submittedName>
</protein>
<organism evidence="2 3">
    <name type="scientific">Streptomyces tuirus</name>
    <dbReference type="NCBI Taxonomy" id="68278"/>
    <lineage>
        <taxon>Bacteria</taxon>
        <taxon>Bacillati</taxon>
        <taxon>Actinomycetota</taxon>
        <taxon>Actinomycetes</taxon>
        <taxon>Kitasatosporales</taxon>
        <taxon>Streptomycetaceae</taxon>
        <taxon>Streptomyces</taxon>
    </lineage>
</organism>
<dbReference type="SMART" id="SM00506">
    <property type="entry name" value="A1pp"/>
    <property type="match status" value="1"/>
</dbReference>
<dbReference type="InterPro" id="IPR043472">
    <property type="entry name" value="Macro_dom-like"/>
</dbReference>
<dbReference type="Proteomes" id="UP000682308">
    <property type="component" value="Unassembled WGS sequence"/>
</dbReference>
<reference evidence="2 3" key="1">
    <citation type="submission" date="2021-04" db="EMBL/GenBank/DDBJ databases">
        <title>Characterization of the biosynthetic gene cluster of new lipopeptides with antitumor activity in the genome of the marine Streptomyces PHM034.</title>
        <authorList>
            <person name="Ceniceros A."/>
            <person name="Canedo L."/>
            <person name="Mendez C."/>
            <person name="Olano C."/>
            <person name="Schleissner C."/>
            <person name="Cuevas C."/>
            <person name="De La Calle F."/>
            <person name="Salas J.A."/>
        </authorList>
    </citation>
    <scope>NUCLEOTIDE SEQUENCE [LARGE SCALE GENOMIC DNA]</scope>
    <source>
        <strain evidence="2 3">PHM034</strain>
    </source>
</reference>
<dbReference type="GO" id="GO:0016787">
    <property type="term" value="F:hydrolase activity"/>
    <property type="evidence" value="ECO:0007669"/>
    <property type="project" value="UniProtKB-KW"/>
</dbReference>
<name>A0A941FFQ4_9ACTN</name>
<dbReference type="InterPro" id="IPR002589">
    <property type="entry name" value="Macro_dom"/>
</dbReference>
<dbReference type="Gene3D" id="3.40.220.10">
    <property type="entry name" value="Leucine Aminopeptidase, subunit E, domain 1"/>
    <property type="match status" value="1"/>
</dbReference>